<accession>A0AAV4VX05</accession>
<dbReference type="EMBL" id="BPLR01015282">
    <property type="protein sequence ID" value="GIY74976.1"/>
    <property type="molecule type" value="Genomic_DNA"/>
</dbReference>
<protein>
    <submittedName>
        <fullName evidence="1">Uncharacterized protein</fullName>
    </submittedName>
</protein>
<name>A0AAV4VX05_CAEEX</name>
<organism evidence="1 2">
    <name type="scientific">Caerostris extrusa</name>
    <name type="common">Bark spider</name>
    <name type="synonym">Caerostris bankana</name>
    <dbReference type="NCBI Taxonomy" id="172846"/>
    <lineage>
        <taxon>Eukaryota</taxon>
        <taxon>Metazoa</taxon>
        <taxon>Ecdysozoa</taxon>
        <taxon>Arthropoda</taxon>
        <taxon>Chelicerata</taxon>
        <taxon>Arachnida</taxon>
        <taxon>Araneae</taxon>
        <taxon>Araneomorphae</taxon>
        <taxon>Entelegynae</taxon>
        <taxon>Araneoidea</taxon>
        <taxon>Araneidae</taxon>
        <taxon>Caerostris</taxon>
    </lineage>
</organism>
<keyword evidence="2" id="KW-1185">Reference proteome</keyword>
<gene>
    <name evidence="1" type="ORF">CEXT_246411</name>
</gene>
<reference evidence="1 2" key="1">
    <citation type="submission" date="2021-06" db="EMBL/GenBank/DDBJ databases">
        <title>Caerostris extrusa draft genome.</title>
        <authorList>
            <person name="Kono N."/>
            <person name="Arakawa K."/>
        </authorList>
    </citation>
    <scope>NUCLEOTIDE SEQUENCE [LARGE SCALE GENOMIC DNA]</scope>
</reference>
<proteinExistence type="predicted"/>
<evidence type="ECO:0000313" key="2">
    <source>
        <dbReference type="Proteomes" id="UP001054945"/>
    </source>
</evidence>
<comment type="caution">
    <text evidence="1">The sequence shown here is derived from an EMBL/GenBank/DDBJ whole genome shotgun (WGS) entry which is preliminary data.</text>
</comment>
<sequence length="76" mass="8361">MKKALTCTSSSYKSWIPSSGTDSINNANVYVNVCCLLCSGLDEQFATSIQQDPNDTFIDNILHVPLKRNISNGHLQ</sequence>
<dbReference type="Proteomes" id="UP001054945">
    <property type="component" value="Unassembled WGS sequence"/>
</dbReference>
<evidence type="ECO:0000313" key="1">
    <source>
        <dbReference type="EMBL" id="GIY74976.1"/>
    </source>
</evidence>
<dbReference type="AlphaFoldDB" id="A0AAV4VX05"/>